<keyword evidence="2" id="KW-0472">Membrane</keyword>
<gene>
    <name evidence="4" type="ORF">NC595_19330</name>
</gene>
<name>A0ABT1FFP6_9GAMM</name>
<organism evidence="4 5">
    <name type="scientific">Dyella lutea</name>
    <dbReference type="NCBI Taxonomy" id="2950441"/>
    <lineage>
        <taxon>Bacteria</taxon>
        <taxon>Pseudomonadati</taxon>
        <taxon>Pseudomonadota</taxon>
        <taxon>Gammaproteobacteria</taxon>
        <taxon>Lysobacterales</taxon>
        <taxon>Rhodanobacteraceae</taxon>
        <taxon>Dyella</taxon>
    </lineage>
</organism>
<keyword evidence="5" id="KW-1185">Reference proteome</keyword>
<dbReference type="InterPro" id="IPR045584">
    <property type="entry name" value="Pilin-like"/>
</dbReference>
<dbReference type="EMBL" id="JAMZEK010000005">
    <property type="protein sequence ID" value="MCP1376207.1"/>
    <property type="molecule type" value="Genomic_DNA"/>
</dbReference>
<dbReference type="RefSeq" id="WP_253569024.1">
    <property type="nucleotide sequence ID" value="NZ_JAMZEK010000005.1"/>
</dbReference>
<dbReference type="InterPro" id="IPR025640">
    <property type="entry name" value="GYF_2"/>
</dbReference>
<feature type="transmembrane region" description="Helical" evidence="2">
    <location>
        <begin position="241"/>
        <end position="264"/>
    </location>
</feature>
<comment type="similarity">
    <text evidence="1">Belongs to the N-Me-Phe pilin family.</text>
</comment>
<dbReference type="Proteomes" id="UP001204615">
    <property type="component" value="Unassembled WGS sequence"/>
</dbReference>
<dbReference type="Gene3D" id="3.30.700.10">
    <property type="entry name" value="Glycoprotein, Type 4 Pilin"/>
    <property type="match status" value="1"/>
</dbReference>
<protein>
    <submittedName>
        <fullName evidence="4">Pilin</fullName>
    </submittedName>
</protein>
<feature type="transmembrane region" description="Helical" evidence="2">
    <location>
        <begin position="96"/>
        <end position="117"/>
    </location>
</feature>
<proteinExistence type="inferred from homology"/>
<dbReference type="SUPFAM" id="SSF54523">
    <property type="entry name" value="Pili subunits"/>
    <property type="match status" value="1"/>
</dbReference>
<dbReference type="InterPro" id="IPR035445">
    <property type="entry name" value="GYF-like_dom_sf"/>
</dbReference>
<evidence type="ECO:0000313" key="4">
    <source>
        <dbReference type="EMBL" id="MCP1376207.1"/>
    </source>
</evidence>
<keyword evidence="2" id="KW-0812">Transmembrane</keyword>
<feature type="transmembrane region" description="Helical" evidence="2">
    <location>
        <begin position="201"/>
        <end position="220"/>
    </location>
</feature>
<feature type="transmembrane region" description="Helical" evidence="2">
    <location>
        <begin position="137"/>
        <end position="157"/>
    </location>
</feature>
<evidence type="ECO:0000313" key="5">
    <source>
        <dbReference type="Proteomes" id="UP001204615"/>
    </source>
</evidence>
<comment type="caution">
    <text evidence="4">The sequence shown here is derived from an EMBL/GenBank/DDBJ whole genome shotgun (WGS) entry which is preliminary data.</text>
</comment>
<evidence type="ECO:0000259" key="3">
    <source>
        <dbReference type="Pfam" id="PF14237"/>
    </source>
</evidence>
<dbReference type="Pfam" id="PF00114">
    <property type="entry name" value="Pilin"/>
    <property type="match status" value="1"/>
</dbReference>
<accession>A0ABT1FFP6</accession>
<dbReference type="Pfam" id="PF14237">
    <property type="entry name" value="GYF_2"/>
    <property type="match status" value="1"/>
</dbReference>
<reference evidence="4 5" key="1">
    <citation type="submission" date="2022-06" db="EMBL/GenBank/DDBJ databases">
        <title>Dyella sp. Sa strain:Sa Genome sequencing.</title>
        <authorList>
            <person name="Park S."/>
        </authorList>
    </citation>
    <scope>NUCLEOTIDE SEQUENCE [LARGE SCALE GENOMIC DNA]</scope>
    <source>
        <strain evidence="4 5">Sa</strain>
    </source>
</reference>
<keyword evidence="2" id="KW-1133">Transmembrane helix</keyword>
<evidence type="ECO:0000256" key="1">
    <source>
        <dbReference type="ARBA" id="ARBA00005233"/>
    </source>
</evidence>
<feature type="transmembrane region" description="Helical" evidence="2">
    <location>
        <begin position="169"/>
        <end position="189"/>
    </location>
</feature>
<feature type="domain" description="GYF" evidence="3">
    <location>
        <begin position="7"/>
        <end position="53"/>
    </location>
</feature>
<dbReference type="InterPro" id="IPR001082">
    <property type="entry name" value="Pilin"/>
</dbReference>
<evidence type="ECO:0000256" key="2">
    <source>
        <dbReference type="SAM" id="Phobius"/>
    </source>
</evidence>
<sequence length="379" mass="41487">MSSEAKYWIGRNGQKFGPYSETNVRQWIGEGRFDPETLAWRDGMATWLPLAQVFPDLTPAAPPPFSAPAAPPANFFSGDPSDASERRRADLPAPPSMHWGVLLLLVMVTFGLFGLIWPFVQSSWVRKVDPRSRATLLLGLAFGSFVLGYGLVIAGAAPRGQSASGTAMLGSLLMLAYFVLFIAAYFSMAGSLERNFSRGNPTVRIGGITLFFFNMYYLQGQLRWLARWKETGRNAPPPPKGVFYLLWAFPFGLAILAAIAIPSYQGYVVRAQVSEAFSVARGAQTAVAEYYARHGDLPKDNADAGIGAADSLMGRYVSAVDVDAGKLVIHFDSPQATATLRDKVLVLEPHRDGQGQLQWSCDSPETTIRPQYLPVRCRP</sequence>
<dbReference type="SUPFAM" id="SSF55277">
    <property type="entry name" value="GYF domain"/>
    <property type="match status" value="1"/>
</dbReference>